<dbReference type="InterPro" id="IPR041561">
    <property type="entry name" value="PglD_N"/>
</dbReference>
<comment type="caution">
    <text evidence="3">The sequence shown here is derived from an EMBL/GenBank/DDBJ whole genome shotgun (WGS) entry which is preliminary data.</text>
</comment>
<dbReference type="EMBL" id="NMVJ01000001">
    <property type="protein sequence ID" value="OYN92283.1"/>
    <property type="molecule type" value="Genomic_DNA"/>
</dbReference>
<evidence type="ECO:0000313" key="4">
    <source>
        <dbReference type="Proteomes" id="UP000216300"/>
    </source>
</evidence>
<name>A0A255EVW8_9ACTN</name>
<reference evidence="3 4" key="1">
    <citation type="submission" date="2017-07" db="EMBL/GenBank/DDBJ databases">
        <title>Draft whole genome sequences of clinical Proprionibacteriaceae strains.</title>
        <authorList>
            <person name="Bernier A.-M."/>
            <person name="Bernard K."/>
            <person name="Domingo M.-C."/>
        </authorList>
    </citation>
    <scope>NUCLEOTIDE SEQUENCE [LARGE SCALE GENOMIC DNA]</scope>
    <source>
        <strain evidence="3 4">NML 150081</strain>
    </source>
</reference>
<dbReference type="InterPro" id="IPR050179">
    <property type="entry name" value="Trans_hexapeptide_repeat"/>
</dbReference>
<feature type="domain" description="PglD N-terminal" evidence="2">
    <location>
        <begin position="11"/>
        <end position="83"/>
    </location>
</feature>
<dbReference type="PANTHER" id="PTHR43300">
    <property type="entry name" value="ACETYLTRANSFERASE"/>
    <property type="match status" value="1"/>
</dbReference>
<dbReference type="Gene3D" id="2.160.10.10">
    <property type="entry name" value="Hexapeptide repeat proteins"/>
    <property type="match status" value="2"/>
</dbReference>
<evidence type="ECO:0000259" key="2">
    <source>
        <dbReference type="Pfam" id="PF17836"/>
    </source>
</evidence>
<dbReference type="AlphaFoldDB" id="A0A255EVW8"/>
<evidence type="ECO:0000313" key="3">
    <source>
        <dbReference type="EMBL" id="OYN92283.1"/>
    </source>
</evidence>
<dbReference type="Pfam" id="PF17836">
    <property type="entry name" value="PglD_N"/>
    <property type="match status" value="1"/>
</dbReference>
<dbReference type="CDD" id="cd03360">
    <property type="entry name" value="LbH_AT_putative"/>
    <property type="match status" value="1"/>
</dbReference>
<evidence type="ECO:0000256" key="1">
    <source>
        <dbReference type="PIRSR" id="PIRSR620019-2"/>
    </source>
</evidence>
<dbReference type="SUPFAM" id="SSF51161">
    <property type="entry name" value="Trimeric LpxA-like enzymes"/>
    <property type="match status" value="1"/>
</dbReference>
<dbReference type="RefSeq" id="WP_094452266.1">
    <property type="nucleotide sequence ID" value="NZ_NMVJ01000001.1"/>
</dbReference>
<dbReference type="Proteomes" id="UP000216300">
    <property type="component" value="Unassembled WGS sequence"/>
</dbReference>
<dbReference type="InterPro" id="IPR020019">
    <property type="entry name" value="AcTrfase_PglD-like"/>
</dbReference>
<gene>
    <name evidence="3" type="ORF">CGZ91_01895</name>
</gene>
<dbReference type="PANTHER" id="PTHR43300:SF7">
    <property type="entry name" value="UDP-N-ACETYLBACILLOSAMINE N-ACETYLTRANSFERASE"/>
    <property type="match status" value="1"/>
</dbReference>
<organism evidence="3 4">
    <name type="scientific">Parenemella sanctibonifatiensis</name>
    <dbReference type="NCBI Taxonomy" id="2016505"/>
    <lineage>
        <taxon>Bacteria</taxon>
        <taxon>Bacillati</taxon>
        <taxon>Actinomycetota</taxon>
        <taxon>Actinomycetes</taxon>
        <taxon>Propionibacteriales</taxon>
        <taxon>Propionibacteriaceae</taxon>
        <taxon>Parenemella</taxon>
    </lineage>
</organism>
<accession>A0A255EVW8</accession>
<sequence length="226" mass="23386">MPEAGRELVGIGAGGNATCIAELADSCGHRITRFLDDAPDKWGASIDGIPVTGPISAGLDELAPGAPVALTFGNNQLRWSWHASVRSRGLSIPSLISPLAVISPSAKLEDGVYAHPLSHVWSHARIATGTILHPHATVSHHCTVGRGSFLATNVNIGGSITIGEGAMFGTSSTVSTGVHSVGAQTYVGAGAVVIRDTEPFGVYVGNPARLIRRLDDIALDDWKAEG</sequence>
<dbReference type="InterPro" id="IPR011004">
    <property type="entry name" value="Trimer_LpxA-like_sf"/>
</dbReference>
<keyword evidence="4" id="KW-1185">Reference proteome</keyword>
<proteinExistence type="predicted"/>
<protein>
    <recommendedName>
        <fullName evidence="2">PglD N-terminal domain-containing protein</fullName>
    </recommendedName>
</protein>
<feature type="binding site" evidence="1">
    <location>
        <position position="73"/>
    </location>
    <ligand>
        <name>substrate</name>
    </ligand>
</feature>
<dbReference type="Gene3D" id="3.40.50.20">
    <property type="match status" value="1"/>
</dbReference>
<dbReference type="OrthoDB" id="2643438at2"/>